<dbReference type="InterPro" id="IPR038586">
    <property type="entry name" value="Tctex-1-like_sf"/>
</dbReference>
<reference evidence="2" key="1">
    <citation type="submission" date="2015-09" db="EMBL/GenBank/DDBJ databases">
        <title>Scylla olivacea transcriptome.</title>
        <authorList>
            <person name="Ikhwanuddin M."/>
        </authorList>
    </citation>
    <scope>NUCLEOTIDE SEQUENCE</scope>
</reference>
<evidence type="ECO:0000313" key="2">
    <source>
        <dbReference type="EMBL" id="JAI66340.1"/>
    </source>
</evidence>
<dbReference type="GO" id="GO:0005868">
    <property type="term" value="C:cytoplasmic dynein complex"/>
    <property type="evidence" value="ECO:0007669"/>
    <property type="project" value="TreeGrafter"/>
</dbReference>
<protein>
    <recommendedName>
        <fullName evidence="3">Tctex1 domain-containing protein 2</fullName>
    </recommendedName>
</protein>
<dbReference type="InterPro" id="IPR005334">
    <property type="entry name" value="Tctex-1-like"/>
</dbReference>
<dbReference type="Gene3D" id="3.30.1140.40">
    <property type="entry name" value="Tctex-1"/>
    <property type="match status" value="1"/>
</dbReference>
<evidence type="ECO:0000256" key="1">
    <source>
        <dbReference type="ARBA" id="ARBA00005361"/>
    </source>
</evidence>
<proteinExistence type="inferred from homology"/>
<dbReference type="CDD" id="cd21459">
    <property type="entry name" value="DLC-like_TCTEX1D2"/>
    <property type="match status" value="1"/>
</dbReference>
<dbReference type="AlphaFoldDB" id="A0A0P4WJM2"/>
<comment type="similarity">
    <text evidence="1">Belongs to the dynein light chain Tctex-type family.</text>
</comment>
<dbReference type="PANTHER" id="PTHR21255">
    <property type="entry name" value="T-COMPLEX-ASSOCIATED-TESTIS-EXPRESSED 1/ DYNEIN LIGHT CHAIN"/>
    <property type="match status" value="1"/>
</dbReference>
<dbReference type="EMBL" id="GDRN01052058">
    <property type="protein sequence ID" value="JAI66340.1"/>
    <property type="molecule type" value="Transcribed_RNA"/>
</dbReference>
<dbReference type="FunFam" id="3.30.1140.40:FF:000003">
    <property type="entry name" value="tctex1 domain-containing protein 2"/>
    <property type="match status" value="1"/>
</dbReference>
<name>A0A0P4WJM2_SCYOL</name>
<dbReference type="PANTHER" id="PTHR21255:SF7">
    <property type="entry name" value="DYNEIN LIGHT CHAIN TCTEX-TYPE PROTEIN 2B"/>
    <property type="match status" value="1"/>
</dbReference>
<sequence>MAATQTDKNGTYQIRPDLKDKFRPSQVKEVIHSILEEKLTGFVYEKEAADEMAMGIAKVLRDRMREMNFPRYKYVVNVVIGELRGEGVKVGARCLWDADTDNYSSSMFLAETFFCTATVFATYYY</sequence>
<dbReference type="GO" id="GO:0045505">
    <property type="term" value="F:dynein intermediate chain binding"/>
    <property type="evidence" value="ECO:0007669"/>
    <property type="project" value="TreeGrafter"/>
</dbReference>
<evidence type="ECO:0008006" key="3">
    <source>
        <dbReference type="Google" id="ProtNLM"/>
    </source>
</evidence>
<accession>A0A0P4WJM2</accession>
<dbReference type="GO" id="GO:0007018">
    <property type="term" value="P:microtubule-based movement"/>
    <property type="evidence" value="ECO:0007669"/>
    <property type="project" value="TreeGrafter"/>
</dbReference>
<dbReference type="Pfam" id="PF03645">
    <property type="entry name" value="Tctex-1"/>
    <property type="match status" value="1"/>
</dbReference>
<organism evidence="2">
    <name type="scientific">Scylla olivacea</name>
    <name type="common">Orange mud crab</name>
    <name type="synonym">Cancer olivacea</name>
    <dbReference type="NCBI Taxonomy" id="85551"/>
    <lineage>
        <taxon>Eukaryota</taxon>
        <taxon>Metazoa</taxon>
        <taxon>Ecdysozoa</taxon>
        <taxon>Arthropoda</taxon>
        <taxon>Crustacea</taxon>
        <taxon>Multicrustacea</taxon>
        <taxon>Malacostraca</taxon>
        <taxon>Eumalacostraca</taxon>
        <taxon>Eucarida</taxon>
        <taxon>Decapoda</taxon>
        <taxon>Pleocyemata</taxon>
        <taxon>Brachyura</taxon>
        <taxon>Eubrachyura</taxon>
        <taxon>Portunoidea</taxon>
        <taxon>Portunidae</taxon>
        <taxon>Portuninae</taxon>
        <taxon>Scylla</taxon>
    </lineage>
</organism>
<dbReference type="GO" id="GO:0005737">
    <property type="term" value="C:cytoplasm"/>
    <property type="evidence" value="ECO:0007669"/>
    <property type="project" value="TreeGrafter"/>
</dbReference>